<protein>
    <recommendedName>
        <fullName evidence="5">NlpC/P60 domain-containing protein</fullName>
    </recommendedName>
</protein>
<accession>A0A512CCL7</accession>
<evidence type="ECO:0000256" key="1">
    <source>
        <dbReference type="ARBA" id="ARBA00007074"/>
    </source>
</evidence>
<keyword evidence="4" id="KW-0788">Thiol protease</keyword>
<dbReference type="InterPro" id="IPR038765">
    <property type="entry name" value="Papain-like_cys_pep_sf"/>
</dbReference>
<dbReference type="InterPro" id="IPR000064">
    <property type="entry name" value="NLP_P60_dom"/>
</dbReference>
<dbReference type="SUPFAM" id="SSF54001">
    <property type="entry name" value="Cysteine proteinases"/>
    <property type="match status" value="1"/>
</dbReference>
<dbReference type="GO" id="GO:0006508">
    <property type="term" value="P:proteolysis"/>
    <property type="evidence" value="ECO:0007669"/>
    <property type="project" value="UniProtKB-KW"/>
</dbReference>
<dbReference type="EMBL" id="BJYV01000010">
    <property type="protein sequence ID" value="GEO21945.1"/>
    <property type="molecule type" value="Genomic_DNA"/>
</dbReference>
<evidence type="ECO:0000256" key="4">
    <source>
        <dbReference type="ARBA" id="ARBA00022807"/>
    </source>
</evidence>
<comment type="similarity">
    <text evidence="1">Belongs to the peptidase C40 family.</text>
</comment>
<feature type="domain" description="NlpC/P60" evidence="5">
    <location>
        <begin position="123"/>
        <end position="242"/>
    </location>
</feature>
<keyword evidence="2" id="KW-0645">Protease</keyword>
<evidence type="ECO:0000259" key="5">
    <source>
        <dbReference type="PROSITE" id="PS51935"/>
    </source>
</evidence>
<dbReference type="GO" id="GO:0008234">
    <property type="term" value="F:cysteine-type peptidase activity"/>
    <property type="evidence" value="ECO:0007669"/>
    <property type="project" value="UniProtKB-KW"/>
</dbReference>
<keyword evidence="7" id="KW-1185">Reference proteome</keyword>
<evidence type="ECO:0000256" key="3">
    <source>
        <dbReference type="ARBA" id="ARBA00022801"/>
    </source>
</evidence>
<reference evidence="6 7" key="1">
    <citation type="submission" date="2019-07" db="EMBL/GenBank/DDBJ databases">
        <title>Whole genome shotgun sequence of Cyclobacterium qasimii NBRC 106168.</title>
        <authorList>
            <person name="Hosoyama A."/>
            <person name="Uohara A."/>
            <person name="Ohji S."/>
            <person name="Ichikawa N."/>
        </authorList>
    </citation>
    <scope>NUCLEOTIDE SEQUENCE [LARGE SCALE GENOMIC DNA]</scope>
    <source>
        <strain evidence="6 7">NBRC 106168</strain>
    </source>
</reference>
<dbReference type="AlphaFoldDB" id="A0A512CCL7"/>
<proteinExistence type="inferred from homology"/>
<dbReference type="Pfam" id="PF00877">
    <property type="entry name" value="NLPC_P60"/>
    <property type="match status" value="1"/>
</dbReference>
<gene>
    <name evidence="6" type="ORF">CQA01_24790</name>
</gene>
<dbReference type="PROSITE" id="PS51935">
    <property type="entry name" value="NLPC_P60"/>
    <property type="match status" value="1"/>
</dbReference>
<organism evidence="6 7">
    <name type="scientific">Cyclobacterium qasimii</name>
    <dbReference type="NCBI Taxonomy" id="1350429"/>
    <lineage>
        <taxon>Bacteria</taxon>
        <taxon>Pseudomonadati</taxon>
        <taxon>Bacteroidota</taxon>
        <taxon>Cytophagia</taxon>
        <taxon>Cytophagales</taxon>
        <taxon>Cyclobacteriaceae</taxon>
        <taxon>Cyclobacterium</taxon>
    </lineage>
</organism>
<comment type="caution">
    <text evidence="6">The sequence shown here is derived from an EMBL/GenBank/DDBJ whole genome shotgun (WGS) entry which is preliminary data.</text>
</comment>
<name>A0A512CCL7_9BACT</name>
<evidence type="ECO:0000313" key="6">
    <source>
        <dbReference type="EMBL" id="GEO21945.1"/>
    </source>
</evidence>
<evidence type="ECO:0000256" key="2">
    <source>
        <dbReference type="ARBA" id="ARBA00022670"/>
    </source>
</evidence>
<evidence type="ECO:0000313" key="7">
    <source>
        <dbReference type="Proteomes" id="UP000321301"/>
    </source>
</evidence>
<dbReference type="Proteomes" id="UP000321301">
    <property type="component" value="Unassembled WGS sequence"/>
</dbReference>
<sequence length="251" mass="27776">MSLLSVFREPLLSSGLSTQLLFGELYNIVHIGSDDQWLKIEGVESTGTGWIMASQHHPLSRDEFDFFVQSPRQVVSQGIGEIRLKDNTLLLLPGSQIHAGQNEIFEWEESIKFNGTSHPFEVKASRAEIIATALTFLNAPFLPGGRSLFGLNASSWLNLIFKISGVILPNELSALKNIGKDREVSEIQAGDLIVFGANQGVPFQAGLYKGEREILWVREKVKTGAFDPEKWASNAALSESIQLMHIKNLVD</sequence>
<keyword evidence="3" id="KW-0378">Hydrolase</keyword>
<dbReference type="Gene3D" id="3.90.1720.10">
    <property type="entry name" value="endopeptidase domain like (from Nostoc punctiforme)"/>
    <property type="match status" value="1"/>
</dbReference>